<sequence>MEKKSRTESAEENSTLPLCKDLLDEKRWKTVTNDSFVPPKFVNERMIVGRRRELVKKFFDLHVSQQIYKELTADPPIEPLLPTEYVDKYCDSEFIPILDRFQYNTEKYLKYPLYGGAINTYYKQQLDKGYLKARAEIYNFNEPFRKTSFFTTPPDLANREPRGGF</sequence>
<accession>A0AAJ7RBH2</accession>
<dbReference type="Proteomes" id="UP000694920">
    <property type="component" value="Unplaced"/>
</dbReference>
<gene>
    <name evidence="2" type="primary">LOC107264909</name>
</gene>
<protein>
    <submittedName>
        <fullName evidence="2">Uncharacterized protein LOC107264909 isoform X1</fullName>
    </submittedName>
</protein>
<organism evidence="1 2">
    <name type="scientific">Cephus cinctus</name>
    <name type="common">Wheat stem sawfly</name>
    <dbReference type="NCBI Taxonomy" id="211228"/>
    <lineage>
        <taxon>Eukaryota</taxon>
        <taxon>Metazoa</taxon>
        <taxon>Ecdysozoa</taxon>
        <taxon>Arthropoda</taxon>
        <taxon>Hexapoda</taxon>
        <taxon>Insecta</taxon>
        <taxon>Pterygota</taxon>
        <taxon>Neoptera</taxon>
        <taxon>Endopterygota</taxon>
        <taxon>Hymenoptera</taxon>
        <taxon>Cephoidea</taxon>
        <taxon>Cephidae</taxon>
        <taxon>Cephus</taxon>
    </lineage>
</organism>
<keyword evidence="1" id="KW-1185">Reference proteome</keyword>
<reference evidence="2" key="1">
    <citation type="submission" date="2025-08" db="UniProtKB">
        <authorList>
            <consortium name="RefSeq"/>
        </authorList>
    </citation>
    <scope>IDENTIFICATION</scope>
</reference>
<dbReference type="RefSeq" id="XP_024937887.1">
    <property type="nucleotide sequence ID" value="XM_025082119.1"/>
</dbReference>
<proteinExistence type="predicted"/>
<dbReference type="GeneID" id="107264909"/>
<dbReference type="AlphaFoldDB" id="A0AAJ7RBH2"/>
<evidence type="ECO:0000313" key="2">
    <source>
        <dbReference type="RefSeq" id="XP_024937887.1"/>
    </source>
</evidence>
<name>A0AAJ7RBH2_CEPCN</name>
<evidence type="ECO:0000313" key="1">
    <source>
        <dbReference type="Proteomes" id="UP000694920"/>
    </source>
</evidence>